<accession>A0A5A9N3G5</accession>
<keyword evidence="3" id="KW-1185">Reference proteome</keyword>
<dbReference type="AlphaFoldDB" id="A0A5A9N3G5"/>
<comment type="caution">
    <text evidence="2">The sequence shown here is derived from an EMBL/GenBank/DDBJ whole genome shotgun (WGS) entry which is preliminary data.</text>
</comment>
<reference evidence="2 3" key="1">
    <citation type="journal article" date="2019" name="Mol. Ecol. Resour.">
        <title>Chromosome-level genome assembly of Triplophysa tibetana, a fish adapted to the harsh high-altitude environment of the Tibetan Plateau.</title>
        <authorList>
            <person name="Yang X."/>
            <person name="Liu H."/>
            <person name="Ma Z."/>
            <person name="Zou Y."/>
            <person name="Zou M."/>
            <person name="Mao Y."/>
            <person name="Li X."/>
            <person name="Wang H."/>
            <person name="Chen T."/>
            <person name="Wang W."/>
            <person name="Yang R."/>
        </authorList>
    </citation>
    <scope>NUCLEOTIDE SEQUENCE [LARGE SCALE GENOMIC DNA]</scope>
    <source>
        <strain evidence="2">TTIB1903HZAU</strain>
        <tissue evidence="2">Muscle</tissue>
    </source>
</reference>
<sequence length="72" mass="8198">MELNADANSRMKDLPSDEQCSCSPSVTHLDERIADRQQQIELSTLILDDLLQIQRIIQERGLENVTFEGPDN</sequence>
<proteinExistence type="predicted"/>
<dbReference type="EMBL" id="SOYY01000024">
    <property type="protein sequence ID" value="KAA0703571.1"/>
    <property type="molecule type" value="Genomic_DNA"/>
</dbReference>
<organism evidence="2 3">
    <name type="scientific">Triplophysa tibetana</name>
    <dbReference type="NCBI Taxonomy" id="1572043"/>
    <lineage>
        <taxon>Eukaryota</taxon>
        <taxon>Metazoa</taxon>
        <taxon>Chordata</taxon>
        <taxon>Craniata</taxon>
        <taxon>Vertebrata</taxon>
        <taxon>Euteleostomi</taxon>
        <taxon>Actinopterygii</taxon>
        <taxon>Neopterygii</taxon>
        <taxon>Teleostei</taxon>
        <taxon>Ostariophysi</taxon>
        <taxon>Cypriniformes</taxon>
        <taxon>Nemacheilidae</taxon>
        <taxon>Triplophysa</taxon>
    </lineage>
</organism>
<feature type="region of interest" description="Disordered" evidence="1">
    <location>
        <begin position="1"/>
        <end position="23"/>
    </location>
</feature>
<protein>
    <submittedName>
        <fullName evidence="2">Uncharacterized protein</fullName>
    </submittedName>
</protein>
<dbReference type="Proteomes" id="UP000324632">
    <property type="component" value="Chromosome 24"/>
</dbReference>
<name>A0A5A9N3G5_9TELE</name>
<gene>
    <name evidence="2" type="ORF">E1301_Tti014240</name>
</gene>
<evidence type="ECO:0000313" key="2">
    <source>
        <dbReference type="EMBL" id="KAA0703571.1"/>
    </source>
</evidence>
<evidence type="ECO:0000313" key="3">
    <source>
        <dbReference type="Proteomes" id="UP000324632"/>
    </source>
</evidence>
<evidence type="ECO:0000256" key="1">
    <source>
        <dbReference type="SAM" id="MobiDB-lite"/>
    </source>
</evidence>